<dbReference type="Pfam" id="PF01370">
    <property type="entry name" value="Epimerase"/>
    <property type="match status" value="1"/>
</dbReference>
<dbReference type="EMBL" id="ML170269">
    <property type="protein sequence ID" value="TDL15600.1"/>
    <property type="molecule type" value="Genomic_DNA"/>
</dbReference>
<dbReference type="InterPro" id="IPR050425">
    <property type="entry name" value="NAD(P)_dehydrat-like"/>
</dbReference>
<dbReference type="SUPFAM" id="SSF51735">
    <property type="entry name" value="NAD(P)-binding Rossmann-fold domains"/>
    <property type="match status" value="1"/>
</dbReference>
<dbReference type="AlphaFoldDB" id="A0A4Y7PMC4"/>
<dbReference type="InterPro" id="IPR036291">
    <property type="entry name" value="NAD(P)-bd_dom_sf"/>
</dbReference>
<sequence length="339" mass="37645">MSRGLVLVTGATGFVGTEVAIAFLDAGYTVRGTARSQQKFNDWESFNPKYKGKIQWFIADLSVPNGFDEAIKGVQYIAHTASPFTYDFKDNETDMLKPAIEGTKIIMEAAKKEPSVEHVVITSSFTAILDFEKFPNPGYTYTRKDWNPATYEEAAKSDNHAFVYFASKALAERAAWDDKEHRFYITTICPPLVIGPPRQPLKSMADLNTSNAGVYDLINGSSSDPVPATSAPVAVDARDVALLHVRAVEDPSARNQRIACIAFHIFNFQIVEILRKAFASSPSKLARIKSVSGLDNPFPHYDSDSSDGEELLGRPWTTPEVCYKDTAERLWELEEMLKA</sequence>
<dbReference type="PANTHER" id="PTHR10366:SF564">
    <property type="entry name" value="STEROL-4-ALPHA-CARBOXYLATE 3-DEHYDROGENASE, DECARBOXYLATING"/>
    <property type="match status" value="1"/>
</dbReference>
<gene>
    <name evidence="4" type="ORF">BD410DRAFT_777916</name>
</gene>
<evidence type="ECO:0000313" key="4">
    <source>
        <dbReference type="EMBL" id="TDL15600.1"/>
    </source>
</evidence>
<name>A0A4Y7PMC4_9AGAM</name>
<dbReference type="Proteomes" id="UP000294933">
    <property type="component" value="Unassembled WGS sequence"/>
</dbReference>
<dbReference type="STRING" id="50990.A0A4Y7PMC4"/>
<dbReference type="Gene3D" id="3.40.50.720">
    <property type="entry name" value="NAD(P)-binding Rossmann-like Domain"/>
    <property type="match status" value="1"/>
</dbReference>
<dbReference type="PANTHER" id="PTHR10366">
    <property type="entry name" value="NAD DEPENDENT EPIMERASE/DEHYDRATASE"/>
    <property type="match status" value="1"/>
</dbReference>
<evidence type="ECO:0000256" key="2">
    <source>
        <dbReference type="ARBA" id="ARBA00023445"/>
    </source>
</evidence>
<dbReference type="GO" id="GO:0016616">
    <property type="term" value="F:oxidoreductase activity, acting on the CH-OH group of donors, NAD or NADP as acceptor"/>
    <property type="evidence" value="ECO:0007669"/>
    <property type="project" value="TreeGrafter"/>
</dbReference>
<dbReference type="InterPro" id="IPR001509">
    <property type="entry name" value="Epimerase_deHydtase"/>
</dbReference>
<dbReference type="OrthoDB" id="2735536at2759"/>
<keyword evidence="5" id="KW-1185">Reference proteome</keyword>
<comment type="similarity">
    <text evidence="2">Belongs to the NAD(P)-dependent epimerase/dehydratase family. Dihydroflavonol-4-reductase subfamily.</text>
</comment>
<accession>A0A4Y7PMC4</accession>
<organism evidence="4 5">
    <name type="scientific">Rickenella mellea</name>
    <dbReference type="NCBI Taxonomy" id="50990"/>
    <lineage>
        <taxon>Eukaryota</taxon>
        <taxon>Fungi</taxon>
        <taxon>Dikarya</taxon>
        <taxon>Basidiomycota</taxon>
        <taxon>Agaricomycotina</taxon>
        <taxon>Agaricomycetes</taxon>
        <taxon>Hymenochaetales</taxon>
        <taxon>Rickenellaceae</taxon>
        <taxon>Rickenella</taxon>
    </lineage>
</organism>
<evidence type="ECO:0000256" key="1">
    <source>
        <dbReference type="ARBA" id="ARBA00023002"/>
    </source>
</evidence>
<protein>
    <submittedName>
        <fullName evidence="4">NAD-P-binding protein</fullName>
    </submittedName>
</protein>
<dbReference type="VEuPathDB" id="FungiDB:BD410DRAFT_777916"/>
<evidence type="ECO:0000313" key="5">
    <source>
        <dbReference type="Proteomes" id="UP000294933"/>
    </source>
</evidence>
<feature type="domain" description="NAD-dependent epimerase/dehydratase" evidence="3">
    <location>
        <begin position="6"/>
        <end position="201"/>
    </location>
</feature>
<reference evidence="4 5" key="1">
    <citation type="submission" date="2018-06" db="EMBL/GenBank/DDBJ databases">
        <title>A transcriptomic atlas of mushroom development highlights an independent origin of complex multicellularity.</title>
        <authorList>
            <consortium name="DOE Joint Genome Institute"/>
            <person name="Krizsan K."/>
            <person name="Almasi E."/>
            <person name="Merenyi Z."/>
            <person name="Sahu N."/>
            <person name="Viragh M."/>
            <person name="Koszo T."/>
            <person name="Mondo S."/>
            <person name="Kiss B."/>
            <person name="Balint B."/>
            <person name="Kues U."/>
            <person name="Barry K."/>
            <person name="Hegedus J.C."/>
            <person name="Henrissat B."/>
            <person name="Johnson J."/>
            <person name="Lipzen A."/>
            <person name="Ohm R."/>
            <person name="Nagy I."/>
            <person name="Pangilinan J."/>
            <person name="Yan J."/>
            <person name="Xiong Y."/>
            <person name="Grigoriev I.V."/>
            <person name="Hibbett D.S."/>
            <person name="Nagy L.G."/>
        </authorList>
    </citation>
    <scope>NUCLEOTIDE SEQUENCE [LARGE SCALE GENOMIC DNA]</scope>
    <source>
        <strain evidence="4 5">SZMC22713</strain>
    </source>
</reference>
<proteinExistence type="inferred from homology"/>
<evidence type="ECO:0000259" key="3">
    <source>
        <dbReference type="Pfam" id="PF01370"/>
    </source>
</evidence>
<keyword evidence="1" id="KW-0560">Oxidoreductase</keyword>